<accession>A0A833JET5</accession>
<dbReference type="Gene3D" id="1.25.40.10">
    <property type="entry name" value="Tetratricopeptide repeat domain"/>
    <property type="match status" value="1"/>
</dbReference>
<dbReference type="InterPro" id="IPR050498">
    <property type="entry name" value="Ycf3"/>
</dbReference>
<protein>
    <submittedName>
        <fullName evidence="3">Tetratricopeptide repeat protein</fullName>
    </submittedName>
</protein>
<keyword evidence="1" id="KW-0677">Repeat</keyword>
<dbReference type="PANTHER" id="PTHR44858:SF1">
    <property type="entry name" value="UDP-N-ACETYLGLUCOSAMINE--PEPTIDE N-ACETYLGLUCOSAMINYLTRANSFERASE SPINDLY-RELATED"/>
    <property type="match status" value="1"/>
</dbReference>
<proteinExistence type="predicted"/>
<dbReference type="SUPFAM" id="SSF81901">
    <property type="entry name" value="HCP-like"/>
    <property type="match status" value="1"/>
</dbReference>
<keyword evidence="4" id="KW-1185">Reference proteome</keyword>
<dbReference type="GO" id="GO:0009279">
    <property type="term" value="C:cell outer membrane"/>
    <property type="evidence" value="ECO:0007669"/>
    <property type="project" value="TreeGrafter"/>
</dbReference>
<organism evidence="3 4">
    <name type="scientific">Fluviispira multicolorata</name>
    <dbReference type="NCBI Taxonomy" id="2654512"/>
    <lineage>
        <taxon>Bacteria</taxon>
        <taxon>Pseudomonadati</taxon>
        <taxon>Bdellovibrionota</taxon>
        <taxon>Oligoflexia</taxon>
        <taxon>Silvanigrellales</taxon>
        <taxon>Silvanigrellaceae</taxon>
        <taxon>Fluviispira</taxon>
    </lineage>
</organism>
<dbReference type="EMBL" id="WFLN01000006">
    <property type="protein sequence ID" value="KAB8030670.1"/>
    <property type="molecule type" value="Genomic_DNA"/>
</dbReference>
<dbReference type="AlphaFoldDB" id="A0A833JET5"/>
<gene>
    <name evidence="3" type="ORF">GCL57_06760</name>
</gene>
<evidence type="ECO:0000256" key="2">
    <source>
        <dbReference type="ARBA" id="ARBA00022803"/>
    </source>
</evidence>
<dbReference type="RefSeq" id="WP_152212598.1">
    <property type="nucleotide sequence ID" value="NZ_WFLN01000006.1"/>
</dbReference>
<name>A0A833JET5_9BACT</name>
<dbReference type="GO" id="GO:0046813">
    <property type="term" value="P:receptor-mediated virion attachment to host cell"/>
    <property type="evidence" value="ECO:0007669"/>
    <property type="project" value="TreeGrafter"/>
</dbReference>
<comment type="caution">
    <text evidence="3">The sequence shown here is derived from an EMBL/GenBank/DDBJ whole genome shotgun (WGS) entry which is preliminary data.</text>
</comment>
<dbReference type="Proteomes" id="UP000442694">
    <property type="component" value="Unassembled WGS sequence"/>
</dbReference>
<dbReference type="Pfam" id="PF14559">
    <property type="entry name" value="TPR_19"/>
    <property type="match status" value="1"/>
</dbReference>
<sequence length="385" mass="44324">MKYKYRSTMKILIFSLTLNSCVTQVDNDSFHFGSGLLNLPYQESILIYPDTSQSEQRLIFSEKFILPDAKEYLIQKENEKVKMNKKIEIDKIPELNIEKPTIMDIIAYAFQDLRRGDSQKAIEKINNILNVLERNRSKTLSEDLGVSPYREAHLVLAMALLHDGNNSDAIAILEKLILFSSAWANAYLVLSDYYLDRNSFELAKLVALRGIDLASPNHPSLYVSLARAYRGKKEYIQARQAINMGISLFPKNNELISWLGVLEFDEKNYIQGCQLMQKAFEQENENSALAHNYAVCLLQANQLEQANQIMRIAIANNPSNAKLYYTNGIIEEARKHYFSAQKSWQTFLSLANQEEFNYKLVKFKLSQMKMTEKTLEEKQELPDSP</sequence>
<evidence type="ECO:0000313" key="3">
    <source>
        <dbReference type="EMBL" id="KAB8030670.1"/>
    </source>
</evidence>
<evidence type="ECO:0000313" key="4">
    <source>
        <dbReference type="Proteomes" id="UP000442694"/>
    </source>
</evidence>
<dbReference type="PANTHER" id="PTHR44858">
    <property type="entry name" value="TETRATRICOPEPTIDE REPEAT PROTEIN 6"/>
    <property type="match status" value="1"/>
</dbReference>
<keyword evidence="2" id="KW-0802">TPR repeat</keyword>
<evidence type="ECO:0000256" key="1">
    <source>
        <dbReference type="ARBA" id="ARBA00022737"/>
    </source>
</evidence>
<dbReference type="InterPro" id="IPR011990">
    <property type="entry name" value="TPR-like_helical_dom_sf"/>
</dbReference>
<reference evidence="3 4" key="1">
    <citation type="submission" date="2019-10" db="EMBL/GenBank/DDBJ databases">
        <title>New genus of Silvanigrellaceae.</title>
        <authorList>
            <person name="Pitt A."/>
            <person name="Hahn M.W."/>
        </authorList>
    </citation>
    <scope>NUCLEOTIDE SEQUENCE [LARGE SCALE GENOMIC DNA]</scope>
    <source>
        <strain evidence="3 4">33A1-SZDP</strain>
    </source>
</reference>